<dbReference type="Gene3D" id="3.30.160.60">
    <property type="entry name" value="Classic Zinc Finger"/>
    <property type="match status" value="1"/>
</dbReference>
<dbReference type="EMBL" id="MN740847">
    <property type="protein sequence ID" value="QHU14762.1"/>
    <property type="molecule type" value="Genomic_DNA"/>
</dbReference>
<dbReference type="AlphaFoldDB" id="A0A6C0K9N1"/>
<evidence type="ECO:0000313" key="3">
    <source>
        <dbReference type="EMBL" id="QHU14762.1"/>
    </source>
</evidence>
<protein>
    <recommendedName>
        <fullName evidence="2">C2H2-type domain-containing protein</fullName>
    </recommendedName>
</protein>
<organism evidence="3">
    <name type="scientific">viral metagenome</name>
    <dbReference type="NCBI Taxonomy" id="1070528"/>
    <lineage>
        <taxon>unclassified sequences</taxon>
        <taxon>metagenomes</taxon>
        <taxon>organismal metagenomes</taxon>
    </lineage>
</organism>
<feature type="coiled-coil region" evidence="1">
    <location>
        <begin position="103"/>
        <end position="140"/>
    </location>
</feature>
<sequence>MSEKNPKKKYGNKKVEYYCEKCDFLTSNKKDYTRHLKTKKHNRPKKTPKKSSSVDFVCVVCKKKYKHQSSWSRHQTKCLEVYSKSVELEQEMLKNIAFSAISKNPKNDNFEEMNQKVEEFENEKNEKKSLKMKKKEIEEKEEFMMKMIEQQNKTIELLKQSIQTNQEMSKNVGNNNNNTISINLFLNENCKNAMNLTDFIQNMNVSLEDLEFSKDNGFVKGVTNIFTKQLQDLDPTQRPIHCSDKKRLQFYVKEDDVWQKDLNNEKIDRTITNIKIKQAQSLTEWEKDNPNFQNDPVLLDKWQYMMANLSAVEGKEKASKNIARNIADVLNIKEAMPKK</sequence>
<keyword evidence="1" id="KW-0175">Coiled coil</keyword>
<feature type="domain" description="C2H2-type" evidence="2">
    <location>
        <begin position="56"/>
        <end position="76"/>
    </location>
</feature>
<reference evidence="3" key="1">
    <citation type="journal article" date="2020" name="Nature">
        <title>Giant virus diversity and host interactions through global metagenomics.</title>
        <authorList>
            <person name="Schulz F."/>
            <person name="Roux S."/>
            <person name="Paez-Espino D."/>
            <person name="Jungbluth S."/>
            <person name="Walsh D.A."/>
            <person name="Denef V.J."/>
            <person name="McMahon K.D."/>
            <person name="Konstantinidis K.T."/>
            <person name="Eloe-Fadrosh E.A."/>
            <person name="Kyrpides N.C."/>
            <person name="Woyke T."/>
        </authorList>
    </citation>
    <scope>NUCLEOTIDE SEQUENCE</scope>
    <source>
        <strain evidence="3">GVMAG-S-1102244-55</strain>
    </source>
</reference>
<proteinExistence type="predicted"/>
<feature type="domain" description="C2H2-type" evidence="2">
    <location>
        <begin position="17"/>
        <end position="41"/>
    </location>
</feature>
<accession>A0A6C0K9N1</accession>
<dbReference type="SMART" id="SM00355">
    <property type="entry name" value="ZnF_C2H2"/>
    <property type="match status" value="2"/>
</dbReference>
<evidence type="ECO:0000256" key="1">
    <source>
        <dbReference type="SAM" id="Coils"/>
    </source>
</evidence>
<dbReference type="InterPro" id="IPR013087">
    <property type="entry name" value="Znf_C2H2_type"/>
</dbReference>
<name>A0A6C0K9N1_9ZZZZ</name>
<evidence type="ECO:0000259" key="2">
    <source>
        <dbReference type="SMART" id="SM00355"/>
    </source>
</evidence>